<comment type="caution">
    <text evidence="1">The sequence shown here is derived from an EMBL/GenBank/DDBJ whole genome shotgun (WGS) entry which is preliminary data.</text>
</comment>
<organism evidence="1 2">
    <name type="scientific">Deinococcus aerius</name>
    <dbReference type="NCBI Taxonomy" id="200253"/>
    <lineage>
        <taxon>Bacteria</taxon>
        <taxon>Thermotogati</taxon>
        <taxon>Deinococcota</taxon>
        <taxon>Deinococci</taxon>
        <taxon>Deinococcales</taxon>
        <taxon>Deinococcaceae</taxon>
        <taxon>Deinococcus</taxon>
    </lineage>
</organism>
<accession>A0A2I9DG26</accession>
<dbReference type="EMBL" id="BFAG01000003">
    <property type="protein sequence ID" value="GBF05058.1"/>
    <property type="molecule type" value="Genomic_DNA"/>
</dbReference>
<dbReference type="Proteomes" id="UP000236569">
    <property type="component" value="Unassembled WGS sequence"/>
</dbReference>
<dbReference type="AlphaFoldDB" id="A0A2I9DG26"/>
<sequence length="81" mass="8875">MDTGAAREHCRSLAFLAVRRAEVKQLVYTQPARYREGAWTLGGFVSLAHAPNGLRRAPLVCTFTKDADLFSTQPNSLTLGP</sequence>
<protein>
    <submittedName>
        <fullName evidence="1">Uncharacterized protein</fullName>
    </submittedName>
</protein>
<keyword evidence="2" id="KW-1185">Reference proteome</keyword>
<reference evidence="2" key="1">
    <citation type="submission" date="2018-01" db="EMBL/GenBank/DDBJ databases">
        <title>Draft Genome Sequence of the Radioresistant Bacterium Deinococcus aerius TR0125, Isolated from the Higher Atmosphere above Japan.</title>
        <authorList>
            <person name="Satoh K."/>
            <person name="Arai H."/>
            <person name="Sanzen T."/>
            <person name="Kawaguchi Y."/>
            <person name="Hayashi H."/>
            <person name="Yokobori S."/>
            <person name="Yamagishi A."/>
            <person name="Oono Y."/>
            <person name="Narumi I."/>
        </authorList>
    </citation>
    <scope>NUCLEOTIDE SEQUENCE [LARGE SCALE GENOMIC DNA]</scope>
    <source>
        <strain evidence="2">TR0125</strain>
    </source>
</reference>
<name>A0A2I9DG26_9DEIO</name>
<evidence type="ECO:0000313" key="1">
    <source>
        <dbReference type="EMBL" id="GBF05058.1"/>
    </source>
</evidence>
<evidence type="ECO:0000313" key="2">
    <source>
        <dbReference type="Proteomes" id="UP000236569"/>
    </source>
</evidence>
<gene>
    <name evidence="1" type="ORF">DAERI_030224</name>
</gene>
<proteinExistence type="predicted"/>